<sequence>MLCTILNKEGFNDVDSAFTGTEAIEKAKNNKYDLILLDVMLPDLDGFQVCSFIREYSSAPILFLTAKTSDIDKLTGLRIGGDDYITKPFNPLEVVARIQVQFRRMEQFAKSRFNETHDFFHFGDVMVDKKSAQLWVNDKEVPCPAKEFELLVYLMEHPNQVFTASQLYEKIWGFDSYGDEKTVSVHIGRIRRKIEKDIKNPEYIINLRGIGYKFVGKLRGD</sequence>
<evidence type="ECO:0000256" key="3">
    <source>
        <dbReference type="ARBA" id="ARBA00023015"/>
    </source>
</evidence>
<evidence type="ECO:0000256" key="6">
    <source>
        <dbReference type="ARBA" id="ARBA00023163"/>
    </source>
</evidence>
<dbReference type="SMART" id="SM00448">
    <property type="entry name" value="REC"/>
    <property type="match status" value="1"/>
</dbReference>
<evidence type="ECO:0000256" key="7">
    <source>
        <dbReference type="PROSITE-ProRule" id="PRU00169"/>
    </source>
</evidence>
<dbReference type="PROSITE" id="PS50110">
    <property type="entry name" value="RESPONSE_REGULATORY"/>
    <property type="match status" value="1"/>
</dbReference>
<dbReference type="Gene3D" id="1.10.10.10">
    <property type="entry name" value="Winged helix-like DNA-binding domain superfamily/Winged helix DNA-binding domain"/>
    <property type="match status" value="1"/>
</dbReference>
<dbReference type="Gene3D" id="3.40.50.2300">
    <property type="match status" value="1"/>
</dbReference>
<evidence type="ECO:0000259" key="10">
    <source>
        <dbReference type="PROSITE" id="PS51755"/>
    </source>
</evidence>
<evidence type="ECO:0000259" key="9">
    <source>
        <dbReference type="PROSITE" id="PS50110"/>
    </source>
</evidence>
<dbReference type="GO" id="GO:0000976">
    <property type="term" value="F:transcription cis-regulatory region binding"/>
    <property type="evidence" value="ECO:0007669"/>
    <property type="project" value="TreeGrafter"/>
</dbReference>
<dbReference type="AlphaFoldDB" id="S0KI79"/>
<dbReference type="PANTHER" id="PTHR48111:SF52">
    <property type="entry name" value="TRANSCRIPTIONAL REGULATORY PROTEIN YVRH"/>
    <property type="match status" value="1"/>
</dbReference>
<keyword evidence="2" id="KW-0902">Two-component regulatory system</keyword>
<dbReference type="FunFam" id="1.10.10.10:FF:000018">
    <property type="entry name" value="DNA-binding response regulator ResD"/>
    <property type="match status" value="1"/>
</dbReference>
<evidence type="ECO:0008006" key="13">
    <source>
        <dbReference type="Google" id="ProtNLM"/>
    </source>
</evidence>
<dbReference type="InterPro" id="IPR016032">
    <property type="entry name" value="Sig_transdc_resp-reg_C-effctor"/>
</dbReference>
<dbReference type="CDD" id="cd17574">
    <property type="entry name" value="REC_OmpR"/>
    <property type="match status" value="1"/>
</dbReference>
<keyword evidence="1 7" id="KW-0597">Phosphoprotein</keyword>
<dbReference type="Pfam" id="PF00486">
    <property type="entry name" value="Trans_reg_C"/>
    <property type="match status" value="1"/>
</dbReference>
<dbReference type="InterPro" id="IPR039420">
    <property type="entry name" value="WalR-like"/>
</dbReference>
<feature type="DNA-binding region" description="OmpR/PhoB-type" evidence="8">
    <location>
        <begin position="117"/>
        <end position="216"/>
    </location>
</feature>
<organism evidence="11 12">
    <name type="scientific">Enterococcus columbae DSM 7374 = ATCC 51263</name>
    <dbReference type="NCBI Taxonomy" id="1121865"/>
    <lineage>
        <taxon>Bacteria</taxon>
        <taxon>Bacillati</taxon>
        <taxon>Bacillota</taxon>
        <taxon>Bacilli</taxon>
        <taxon>Lactobacillales</taxon>
        <taxon>Enterococcaceae</taxon>
        <taxon>Enterococcus</taxon>
    </lineage>
</organism>
<dbReference type="PATRIC" id="fig|1121865.3.peg.435"/>
<dbReference type="GO" id="GO:0005829">
    <property type="term" value="C:cytosol"/>
    <property type="evidence" value="ECO:0007669"/>
    <property type="project" value="TreeGrafter"/>
</dbReference>
<dbReference type="CDD" id="cd00383">
    <property type="entry name" value="trans_reg_C"/>
    <property type="match status" value="1"/>
</dbReference>
<keyword evidence="4 8" id="KW-0238">DNA-binding</keyword>
<evidence type="ECO:0000313" key="12">
    <source>
        <dbReference type="Proteomes" id="UP000014113"/>
    </source>
</evidence>
<keyword evidence="3" id="KW-0805">Transcription regulation</keyword>
<feature type="domain" description="Response regulatory" evidence="9">
    <location>
        <begin position="1"/>
        <end position="102"/>
    </location>
</feature>
<dbReference type="InterPro" id="IPR011006">
    <property type="entry name" value="CheY-like_superfamily"/>
</dbReference>
<proteinExistence type="predicted"/>
<dbReference type="PANTHER" id="PTHR48111">
    <property type="entry name" value="REGULATOR OF RPOS"/>
    <property type="match status" value="1"/>
</dbReference>
<dbReference type="SUPFAM" id="SSF46894">
    <property type="entry name" value="C-terminal effector domain of the bipartite response regulators"/>
    <property type="match status" value="1"/>
</dbReference>
<dbReference type="STRING" id="1121865.OMW_00443"/>
<evidence type="ECO:0000256" key="2">
    <source>
        <dbReference type="ARBA" id="ARBA00023012"/>
    </source>
</evidence>
<dbReference type="EMBL" id="ASWJ01000004">
    <property type="protein sequence ID" value="EOW84545.1"/>
    <property type="molecule type" value="Genomic_DNA"/>
</dbReference>
<dbReference type="Pfam" id="PF00072">
    <property type="entry name" value="Response_reg"/>
    <property type="match status" value="1"/>
</dbReference>
<dbReference type="PROSITE" id="PS51755">
    <property type="entry name" value="OMPR_PHOB"/>
    <property type="match status" value="1"/>
</dbReference>
<feature type="domain" description="OmpR/PhoB-type" evidence="10">
    <location>
        <begin position="117"/>
        <end position="216"/>
    </location>
</feature>
<dbReference type="Gene3D" id="6.10.250.690">
    <property type="match status" value="1"/>
</dbReference>
<feature type="modified residue" description="4-aspartylphosphate" evidence="7">
    <location>
        <position position="38"/>
    </location>
</feature>
<dbReference type="InterPro" id="IPR001867">
    <property type="entry name" value="OmpR/PhoB-type_DNA-bd"/>
</dbReference>
<comment type="caution">
    <text evidence="11">The sequence shown here is derived from an EMBL/GenBank/DDBJ whole genome shotgun (WGS) entry which is preliminary data.</text>
</comment>
<dbReference type="SUPFAM" id="SSF52172">
    <property type="entry name" value="CheY-like"/>
    <property type="match status" value="1"/>
</dbReference>
<keyword evidence="12" id="KW-1185">Reference proteome</keyword>
<accession>S0KI79</accession>
<dbReference type="InterPro" id="IPR001789">
    <property type="entry name" value="Sig_transdc_resp-reg_receiver"/>
</dbReference>
<evidence type="ECO:0000256" key="1">
    <source>
        <dbReference type="ARBA" id="ARBA00022553"/>
    </source>
</evidence>
<evidence type="ECO:0000256" key="4">
    <source>
        <dbReference type="ARBA" id="ARBA00023125"/>
    </source>
</evidence>
<dbReference type="GO" id="GO:0006355">
    <property type="term" value="P:regulation of DNA-templated transcription"/>
    <property type="evidence" value="ECO:0007669"/>
    <property type="project" value="InterPro"/>
</dbReference>
<dbReference type="eggNOG" id="COG0745">
    <property type="taxonomic scope" value="Bacteria"/>
</dbReference>
<dbReference type="GO" id="GO:0032993">
    <property type="term" value="C:protein-DNA complex"/>
    <property type="evidence" value="ECO:0007669"/>
    <property type="project" value="TreeGrafter"/>
</dbReference>
<keyword evidence="6" id="KW-0804">Transcription</keyword>
<keyword evidence="5" id="KW-0010">Activator</keyword>
<dbReference type="SMART" id="SM00862">
    <property type="entry name" value="Trans_reg_C"/>
    <property type="match status" value="1"/>
</dbReference>
<gene>
    <name evidence="11" type="ORF">I568_01041</name>
</gene>
<name>S0KI79_9ENTE</name>
<evidence type="ECO:0000256" key="8">
    <source>
        <dbReference type="PROSITE-ProRule" id="PRU01091"/>
    </source>
</evidence>
<protein>
    <recommendedName>
        <fullName evidence="13">DNA-binding response regulator</fullName>
    </recommendedName>
</protein>
<evidence type="ECO:0000256" key="5">
    <source>
        <dbReference type="ARBA" id="ARBA00023159"/>
    </source>
</evidence>
<dbReference type="GO" id="GO:0000156">
    <property type="term" value="F:phosphorelay response regulator activity"/>
    <property type="evidence" value="ECO:0007669"/>
    <property type="project" value="TreeGrafter"/>
</dbReference>
<dbReference type="Proteomes" id="UP000014113">
    <property type="component" value="Unassembled WGS sequence"/>
</dbReference>
<reference evidence="11 12" key="1">
    <citation type="submission" date="2013-03" db="EMBL/GenBank/DDBJ databases">
        <title>The Genome Sequence of Enterococcus columbae ATCC_51263 (PacBio/Illumina hybrid assembly).</title>
        <authorList>
            <consortium name="The Broad Institute Genomics Platform"/>
            <consortium name="The Broad Institute Genome Sequencing Center for Infectious Disease"/>
            <person name="Earl A."/>
            <person name="Russ C."/>
            <person name="Gilmore M."/>
            <person name="Surin D."/>
            <person name="Walker B."/>
            <person name="Young S."/>
            <person name="Zeng Q."/>
            <person name="Gargeya S."/>
            <person name="Fitzgerald M."/>
            <person name="Haas B."/>
            <person name="Abouelleil A."/>
            <person name="Allen A.W."/>
            <person name="Alvarado L."/>
            <person name="Arachchi H.M."/>
            <person name="Berlin A.M."/>
            <person name="Chapman S.B."/>
            <person name="Gainer-Dewar J."/>
            <person name="Goldberg J."/>
            <person name="Griggs A."/>
            <person name="Gujja S."/>
            <person name="Hansen M."/>
            <person name="Howarth C."/>
            <person name="Imamovic A."/>
            <person name="Ireland A."/>
            <person name="Larimer J."/>
            <person name="McCowan C."/>
            <person name="Murphy C."/>
            <person name="Pearson M."/>
            <person name="Poon T.W."/>
            <person name="Priest M."/>
            <person name="Roberts A."/>
            <person name="Saif S."/>
            <person name="Shea T."/>
            <person name="Sisk P."/>
            <person name="Sykes S."/>
            <person name="Wortman J."/>
            <person name="Nusbaum C."/>
            <person name="Birren B."/>
        </authorList>
    </citation>
    <scope>NUCLEOTIDE SEQUENCE [LARGE SCALE GENOMIC DNA]</scope>
    <source>
        <strain evidence="11 12">ATCC 51263</strain>
    </source>
</reference>
<evidence type="ECO:0000313" key="11">
    <source>
        <dbReference type="EMBL" id="EOW84545.1"/>
    </source>
</evidence>
<dbReference type="InterPro" id="IPR036388">
    <property type="entry name" value="WH-like_DNA-bd_sf"/>
</dbReference>